<protein>
    <submittedName>
        <fullName evidence="1">Uncharacterized protein</fullName>
    </submittedName>
</protein>
<reference evidence="1 2" key="1">
    <citation type="submission" date="2023-10" db="EMBL/GenBank/DDBJ databases">
        <title>Genome-Wide Identification Analysis in wild type Solanum Pinnatisectum Reveals Some Genes Defensing Phytophthora Infestans.</title>
        <authorList>
            <person name="Sun C."/>
        </authorList>
    </citation>
    <scope>NUCLEOTIDE SEQUENCE [LARGE SCALE GENOMIC DNA]</scope>
    <source>
        <strain evidence="1">LQN</strain>
        <tissue evidence="1">Leaf</tissue>
    </source>
</reference>
<dbReference type="EMBL" id="JAWPEI010000010">
    <property type="protein sequence ID" value="KAK4713575.1"/>
    <property type="molecule type" value="Genomic_DNA"/>
</dbReference>
<accession>A0AAV9KJF7</accession>
<name>A0AAV9KJF7_9SOLN</name>
<proteinExistence type="predicted"/>
<dbReference type="Proteomes" id="UP001311915">
    <property type="component" value="Unassembled WGS sequence"/>
</dbReference>
<evidence type="ECO:0000313" key="1">
    <source>
        <dbReference type="EMBL" id="KAK4713575.1"/>
    </source>
</evidence>
<keyword evidence="2" id="KW-1185">Reference proteome</keyword>
<sequence length="95" mass="11500">MCCYGWMLAESMQWNEELLWALKYAKGRISKDEIYRMLLAAAVYSLRRERNFRIFQNKTMTTTSFTKQVIQEVHIKAREIVKFTTWLENNNHYLV</sequence>
<comment type="caution">
    <text evidence="1">The sequence shown here is derived from an EMBL/GenBank/DDBJ whole genome shotgun (WGS) entry which is preliminary data.</text>
</comment>
<gene>
    <name evidence="1" type="ORF">R3W88_019482</name>
</gene>
<dbReference type="AlphaFoldDB" id="A0AAV9KJF7"/>
<evidence type="ECO:0000313" key="2">
    <source>
        <dbReference type="Proteomes" id="UP001311915"/>
    </source>
</evidence>
<organism evidence="1 2">
    <name type="scientific">Solanum pinnatisectum</name>
    <name type="common">tansyleaf nightshade</name>
    <dbReference type="NCBI Taxonomy" id="50273"/>
    <lineage>
        <taxon>Eukaryota</taxon>
        <taxon>Viridiplantae</taxon>
        <taxon>Streptophyta</taxon>
        <taxon>Embryophyta</taxon>
        <taxon>Tracheophyta</taxon>
        <taxon>Spermatophyta</taxon>
        <taxon>Magnoliopsida</taxon>
        <taxon>eudicotyledons</taxon>
        <taxon>Gunneridae</taxon>
        <taxon>Pentapetalae</taxon>
        <taxon>asterids</taxon>
        <taxon>lamiids</taxon>
        <taxon>Solanales</taxon>
        <taxon>Solanaceae</taxon>
        <taxon>Solanoideae</taxon>
        <taxon>Solaneae</taxon>
        <taxon>Solanum</taxon>
    </lineage>
</organism>